<gene>
    <name evidence="1" type="ORF">KIH39_19050</name>
</gene>
<accession>A0A8E6ESL3</accession>
<evidence type="ECO:0000313" key="1">
    <source>
        <dbReference type="EMBL" id="QVL30934.1"/>
    </source>
</evidence>
<dbReference type="AlphaFoldDB" id="A0A8E6ESL3"/>
<keyword evidence="2" id="KW-1185">Reference proteome</keyword>
<proteinExistence type="predicted"/>
<dbReference type="RefSeq" id="WP_213494816.1">
    <property type="nucleotide sequence ID" value="NZ_CP074694.1"/>
</dbReference>
<dbReference type="EMBL" id="CP074694">
    <property type="protein sequence ID" value="QVL30934.1"/>
    <property type="molecule type" value="Genomic_DNA"/>
</dbReference>
<reference evidence="1" key="1">
    <citation type="submission" date="2021-05" db="EMBL/GenBank/DDBJ databases">
        <title>Complete genome sequence of the cellulolytic planctomycete Telmatocola sphagniphila SP2T and characterization of the first cellulase from planctomycetes.</title>
        <authorList>
            <person name="Rakitin A.L."/>
            <person name="Beletsky A.V."/>
            <person name="Naumoff D.G."/>
            <person name="Kulichevskaya I.S."/>
            <person name="Mardanov A.V."/>
            <person name="Ravin N.V."/>
            <person name="Dedysh S.N."/>
        </authorList>
    </citation>
    <scope>NUCLEOTIDE SEQUENCE</scope>
    <source>
        <strain evidence="1">SP2T</strain>
    </source>
</reference>
<dbReference type="Proteomes" id="UP000676194">
    <property type="component" value="Chromosome"/>
</dbReference>
<dbReference type="KEGG" id="tsph:KIH39_19050"/>
<sequence length="124" mass="13386">MSTLLHDVASAVALQSVVQANSLSEDGSTIVDMIDSDGACFAIQSIGQLSSSAFLGKFQESSDRINWTDIPGGSFEPVKGLNSLQIISFVRSQRYLRYQYIFEDGDLASCFGSVVLATQKKLVP</sequence>
<evidence type="ECO:0000313" key="2">
    <source>
        <dbReference type="Proteomes" id="UP000676194"/>
    </source>
</evidence>
<name>A0A8E6ESL3_9BACT</name>
<organism evidence="1 2">
    <name type="scientific">Telmatocola sphagniphila</name>
    <dbReference type="NCBI Taxonomy" id="1123043"/>
    <lineage>
        <taxon>Bacteria</taxon>
        <taxon>Pseudomonadati</taxon>
        <taxon>Planctomycetota</taxon>
        <taxon>Planctomycetia</taxon>
        <taxon>Gemmatales</taxon>
        <taxon>Gemmataceae</taxon>
    </lineage>
</organism>
<protein>
    <submittedName>
        <fullName evidence="1">Uncharacterized protein</fullName>
    </submittedName>
</protein>